<dbReference type="AlphaFoldDB" id="A0A939H3A2"/>
<dbReference type="Pfam" id="PF14864">
    <property type="entry name" value="Alkyl_sulf_C"/>
    <property type="match status" value="1"/>
</dbReference>
<evidence type="ECO:0000259" key="9">
    <source>
        <dbReference type="SMART" id="SM00849"/>
    </source>
</evidence>
<dbReference type="PANTHER" id="PTHR43223:SF1">
    <property type="entry name" value="ALKYL_ARYL-SULFATASE BDS1"/>
    <property type="match status" value="1"/>
</dbReference>
<organism evidence="10 11">
    <name type="scientific">Comamonas denitrificans</name>
    <dbReference type="NCBI Taxonomy" id="117506"/>
    <lineage>
        <taxon>Bacteria</taxon>
        <taxon>Pseudomonadati</taxon>
        <taxon>Pseudomonadota</taxon>
        <taxon>Betaproteobacteria</taxon>
        <taxon>Burkholderiales</taxon>
        <taxon>Comamonadaceae</taxon>
        <taxon>Comamonas</taxon>
    </lineage>
</organism>
<dbReference type="Gene3D" id="3.60.15.30">
    <property type="entry name" value="Metallo-beta-lactamase domain"/>
    <property type="match status" value="1"/>
</dbReference>
<evidence type="ECO:0000256" key="2">
    <source>
        <dbReference type="ARBA" id="ARBA00022723"/>
    </source>
</evidence>
<dbReference type="InterPro" id="IPR044097">
    <property type="entry name" value="Bds1/SdsA1_MBL-fold"/>
</dbReference>
<dbReference type="InterPro" id="IPR036527">
    <property type="entry name" value="SCP2_sterol-bd_dom_sf"/>
</dbReference>
<sequence>MQTHLPHLAMLGLALILGGCGDDQQASARTGSAASAATAAANGAVAESLPLGDQQDFEDASRGLIASQKPLKVTDANGRVLWNMEDYAFIEGDAPDSVNPSLWRQAKLNNINGLFEVTKGVYQLRGFDLANISLIQGKTGWILVDPLTTAPTARNALAFAREQLGDQKISAIIFTHSHIDHFGGIDGVLSDAEREHLQVIAPEGFMEEASSENILAGPTMQRRAQYMYGSRLPRSATGHVDTGLGKQQTFGGDIGILEPTEIVSKTGQRIDVDGVEMVFQYTPASEAPAEMTFYIPQYKAFCGAEVVSHTLHNLYTLRGAKVRDALKWSGYIDEAITLFGQDAEVYFGSHHWPVWGKERINSFLKSQRDTYKFIHDQTLRLANAGYTPKEISAELKLPSTLEKNFANRDYYGTVSHNAKAVYQAYFGWYDGNPANLNPLPPAEAGAAYVEAIGGADKVLGIAQQSYDKGQYRWTAELLNHLVFAQPDNQAARELLAKTYDQLGYQAESGPWRDVYLTGAYELRNGPPTKVISLGEIARLLEETPLPLFFASMAASLNGPRADGKQLLINFNFTDLKENHVLQVENAVLHHRIAAPVAGADATVNLTKPLFLKLVTGGAGLKDTLFSDELSIEGSRLSLLEFFQLLDKPQGNFNFNIIEP</sequence>
<dbReference type="SUPFAM" id="SSF56281">
    <property type="entry name" value="Metallo-hydrolase/oxidoreductase"/>
    <property type="match status" value="1"/>
</dbReference>
<gene>
    <name evidence="10" type="ORF">J1777_13175</name>
</gene>
<dbReference type="GO" id="GO:0046983">
    <property type="term" value="F:protein dimerization activity"/>
    <property type="evidence" value="ECO:0007669"/>
    <property type="project" value="InterPro"/>
</dbReference>
<dbReference type="FunFam" id="1.25.40.880:FF:000001">
    <property type="entry name" value="SDS hydrolase SdsA1"/>
    <property type="match status" value="1"/>
</dbReference>
<dbReference type="GO" id="GO:0046872">
    <property type="term" value="F:metal ion binding"/>
    <property type="evidence" value="ECO:0007669"/>
    <property type="project" value="UniProtKB-KW"/>
</dbReference>
<dbReference type="FunFam" id="3.60.15.30:FF:000001">
    <property type="entry name" value="Alkyl/aryl-sulfatase BDS1"/>
    <property type="match status" value="1"/>
</dbReference>
<dbReference type="SUPFAM" id="SSF55718">
    <property type="entry name" value="SCP-like"/>
    <property type="match status" value="1"/>
</dbReference>
<dbReference type="PANTHER" id="PTHR43223">
    <property type="entry name" value="ALKYL/ARYL-SULFATASE"/>
    <property type="match status" value="1"/>
</dbReference>
<dbReference type="InterPro" id="IPR029228">
    <property type="entry name" value="Alkyl_sulf_dimr"/>
</dbReference>
<evidence type="ECO:0000256" key="4">
    <source>
        <dbReference type="ARBA" id="ARBA00022833"/>
    </source>
</evidence>
<dbReference type="CDD" id="cd07710">
    <property type="entry name" value="arylsulfatase_Sdsa1-like_MBL-fold"/>
    <property type="match status" value="1"/>
</dbReference>
<dbReference type="GO" id="GO:0018741">
    <property type="term" value="F:linear primary-alkylsulfatase activity"/>
    <property type="evidence" value="ECO:0007669"/>
    <property type="project" value="UniProtKB-EC"/>
</dbReference>
<dbReference type="RefSeq" id="WP_207576151.1">
    <property type="nucleotide sequence ID" value="NZ_JAFNME010000043.1"/>
</dbReference>
<feature type="domain" description="Metallo-beta-lactamase" evidence="9">
    <location>
        <begin position="129"/>
        <end position="350"/>
    </location>
</feature>
<dbReference type="Pfam" id="PF00753">
    <property type="entry name" value="Lactamase_B"/>
    <property type="match status" value="1"/>
</dbReference>
<evidence type="ECO:0000256" key="8">
    <source>
        <dbReference type="ARBA" id="ARBA00075789"/>
    </source>
</evidence>
<dbReference type="EMBL" id="JAFNME010000043">
    <property type="protein sequence ID" value="MBO1250766.1"/>
    <property type="molecule type" value="Genomic_DNA"/>
</dbReference>
<proteinExistence type="inferred from homology"/>
<dbReference type="Gene3D" id="3.30.1050.10">
    <property type="entry name" value="SCP2 sterol-binding domain"/>
    <property type="match status" value="1"/>
</dbReference>
<protein>
    <recommendedName>
        <fullName evidence="7">Linear primary-alkylsulfatase</fullName>
        <ecNumber evidence="6">3.1.6.21</ecNumber>
    </recommendedName>
    <alternativeName>
        <fullName evidence="8">Type III linear primary-alkylsulfatase</fullName>
    </alternativeName>
</protein>
<dbReference type="InterPro" id="IPR038536">
    <property type="entry name" value="Alkyl/aryl-sulf_dimr_sf"/>
</dbReference>
<name>A0A939H3A2_9BURK</name>
<dbReference type="GO" id="GO:0018909">
    <property type="term" value="P:dodecyl sulfate metabolic process"/>
    <property type="evidence" value="ECO:0007669"/>
    <property type="project" value="InterPro"/>
</dbReference>
<evidence type="ECO:0000256" key="1">
    <source>
        <dbReference type="ARBA" id="ARBA00001947"/>
    </source>
</evidence>
<keyword evidence="2" id="KW-0479">Metal-binding</keyword>
<dbReference type="EC" id="3.1.6.21" evidence="6"/>
<reference evidence="10" key="1">
    <citation type="submission" date="2021-03" db="EMBL/GenBank/DDBJ databases">
        <title>Comamonas denitrificans.</title>
        <authorList>
            <person name="Finster K."/>
        </authorList>
    </citation>
    <scope>NUCLEOTIDE SEQUENCE</scope>
    <source>
        <strain evidence="10">MM2021_4</strain>
    </source>
</reference>
<dbReference type="Gene3D" id="1.25.40.880">
    <property type="entry name" value="Alkyl sulfatase, dimerisation domain"/>
    <property type="match status" value="1"/>
</dbReference>
<accession>A0A939H3A2</accession>
<keyword evidence="3" id="KW-0378">Hydrolase</keyword>
<keyword evidence="4" id="KW-0862">Zinc</keyword>
<evidence type="ECO:0000256" key="6">
    <source>
        <dbReference type="ARBA" id="ARBA00066568"/>
    </source>
</evidence>
<dbReference type="InterPro" id="IPR036866">
    <property type="entry name" value="RibonucZ/Hydroxyglut_hydro"/>
</dbReference>
<dbReference type="SMART" id="SM00849">
    <property type="entry name" value="Lactamase_B"/>
    <property type="match status" value="1"/>
</dbReference>
<dbReference type="InterPro" id="IPR029229">
    <property type="entry name" value="Alkyl_sulf_C"/>
</dbReference>
<comment type="cofactor">
    <cofactor evidence="1">
        <name>Zn(2+)</name>
        <dbReference type="ChEBI" id="CHEBI:29105"/>
    </cofactor>
</comment>
<comment type="caution">
    <text evidence="10">The sequence shown here is derived from an EMBL/GenBank/DDBJ whole genome shotgun (WGS) entry which is preliminary data.</text>
</comment>
<keyword evidence="11" id="KW-1185">Reference proteome</keyword>
<comment type="similarity">
    <text evidence="5">Belongs to the metallo-beta-lactamase superfamily. Type III sulfatase family.</text>
</comment>
<dbReference type="InterPro" id="IPR001279">
    <property type="entry name" value="Metallo-B-lactamas"/>
</dbReference>
<evidence type="ECO:0000256" key="3">
    <source>
        <dbReference type="ARBA" id="ARBA00022801"/>
    </source>
</evidence>
<evidence type="ECO:0000313" key="11">
    <source>
        <dbReference type="Proteomes" id="UP000664731"/>
    </source>
</evidence>
<evidence type="ECO:0000256" key="5">
    <source>
        <dbReference type="ARBA" id="ARBA00033751"/>
    </source>
</evidence>
<dbReference type="Pfam" id="PF14863">
    <property type="entry name" value="Alkyl_sulf_dimr"/>
    <property type="match status" value="1"/>
</dbReference>
<evidence type="ECO:0000256" key="7">
    <source>
        <dbReference type="ARBA" id="ARBA00068034"/>
    </source>
</evidence>
<dbReference type="InterPro" id="IPR052195">
    <property type="entry name" value="Bact_Alkyl/Aryl-Sulfatase"/>
</dbReference>
<dbReference type="Proteomes" id="UP000664731">
    <property type="component" value="Unassembled WGS sequence"/>
</dbReference>
<evidence type="ECO:0000313" key="10">
    <source>
        <dbReference type="EMBL" id="MBO1250766.1"/>
    </source>
</evidence>